<comment type="caution">
    <text evidence="2">The sequence shown here is derived from an EMBL/GenBank/DDBJ whole genome shotgun (WGS) entry which is preliminary data.</text>
</comment>
<dbReference type="Proteomes" id="UP000266841">
    <property type="component" value="Unassembled WGS sequence"/>
</dbReference>
<evidence type="ECO:0000256" key="1">
    <source>
        <dbReference type="SAM" id="MobiDB-lite"/>
    </source>
</evidence>
<feature type="compositionally biased region" description="Basic and acidic residues" evidence="1">
    <location>
        <begin position="28"/>
        <end position="67"/>
    </location>
</feature>
<sequence length="207" mass="22574">TLGSLPAGGLVERTARAARELSNSRPRGQSDSRDDSPGTRGQDRDPERAEAEGREARRDQLCRRALVDPRQSTTTIHSHPEEPRGRSSLASLCSRLTASPAARLNNKMSDQLAELLVEPSRHDEVFLLYEGGEFKEEFRNKLTHVRVAPHVTKIPHAAFQGCGKLVEIEFNEGLQVIGSDAFRDCTALQNVTLPSSVIGLHGGAFAG</sequence>
<feature type="region of interest" description="Disordered" evidence="1">
    <location>
        <begin position="1"/>
        <end position="89"/>
    </location>
</feature>
<dbReference type="EMBL" id="AGNL01003694">
    <property type="protein sequence ID" value="EJK74417.1"/>
    <property type="molecule type" value="Genomic_DNA"/>
</dbReference>
<protein>
    <submittedName>
        <fullName evidence="2">Uncharacterized protein</fullName>
    </submittedName>
</protein>
<accession>K0TPF0</accession>
<feature type="non-terminal residue" evidence="2">
    <location>
        <position position="1"/>
    </location>
</feature>
<dbReference type="Gene3D" id="3.80.10.10">
    <property type="entry name" value="Ribonuclease Inhibitor"/>
    <property type="match status" value="1"/>
</dbReference>
<gene>
    <name evidence="2" type="ORF">THAOC_03906</name>
</gene>
<dbReference type="OrthoDB" id="10264456at2759"/>
<keyword evidence="3" id="KW-1185">Reference proteome</keyword>
<dbReference type="InterPro" id="IPR032675">
    <property type="entry name" value="LRR_dom_sf"/>
</dbReference>
<dbReference type="AlphaFoldDB" id="K0TPF0"/>
<dbReference type="Pfam" id="PF13306">
    <property type="entry name" value="LRR_5"/>
    <property type="match status" value="1"/>
</dbReference>
<reference evidence="2 3" key="1">
    <citation type="journal article" date="2012" name="Genome Biol.">
        <title>Genome and low-iron response of an oceanic diatom adapted to chronic iron limitation.</title>
        <authorList>
            <person name="Lommer M."/>
            <person name="Specht M."/>
            <person name="Roy A.S."/>
            <person name="Kraemer L."/>
            <person name="Andreson R."/>
            <person name="Gutowska M.A."/>
            <person name="Wolf J."/>
            <person name="Bergner S.V."/>
            <person name="Schilhabel M.B."/>
            <person name="Klostermeier U.C."/>
            <person name="Beiko R.G."/>
            <person name="Rosenstiel P."/>
            <person name="Hippler M."/>
            <person name="Laroche J."/>
        </authorList>
    </citation>
    <scope>NUCLEOTIDE SEQUENCE [LARGE SCALE GENOMIC DNA]</scope>
    <source>
        <strain evidence="2 3">CCMP1005</strain>
    </source>
</reference>
<organism evidence="2 3">
    <name type="scientific">Thalassiosira oceanica</name>
    <name type="common">Marine diatom</name>
    <dbReference type="NCBI Taxonomy" id="159749"/>
    <lineage>
        <taxon>Eukaryota</taxon>
        <taxon>Sar</taxon>
        <taxon>Stramenopiles</taxon>
        <taxon>Ochrophyta</taxon>
        <taxon>Bacillariophyta</taxon>
        <taxon>Coscinodiscophyceae</taxon>
        <taxon>Thalassiosirophycidae</taxon>
        <taxon>Thalassiosirales</taxon>
        <taxon>Thalassiosiraceae</taxon>
        <taxon>Thalassiosira</taxon>
    </lineage>
</organism>
<evidence type="ECO:0000313" key="3">
    <source>
        <dbReference type="Proteomes" id="UP000266841"/>
    </source>
</evidence>
<proteinExistence type="predicted"/>
<evidence type="ECO:0000313" key="2">
    <source>
        <dbReference type="EMBL" id="EJK74417.1"/>
    </source>
</evidence>
<name>K0TPF0_THAOC</name>
<dbReference type="InterPro" id="IPR026906">
    <property type="entry name" value="LRR_5"/>
</dbReference>